<protein>
    <submittedName>
        <fullName evidence="2">Uncharacterized protein</fullName>
    </submittedName>
</protein>
<feature type="compositionally biased region" description="Polar residues" evidence="1">
    <location>
        <begin position="131"/>
        <end position="141"/>
    </location>
</feature>
<dbReference type="Proteomes" id="UP000499080">
    <property type="component" value="Unassembled WGS sequence"/>
</dbReference>
<evidence type="ECO:0000313" key="2">
    <source>
        <dbReference type="EMBL" id="GBM25001.1"/>
    </source>
</evidence>
<proteinExistence type="predicted"/>
<gene>
    <name evidence="2" type="ORF">AVEN_50344_1</name>
</gene>
<organism evidence="2 3">
    <name type="scientific">Araneus ventricosus</name>
    <name type="common">Orbweaver spider</name>
    <name type="synonym">Epeira ventricosa</name>
    <dbReference type="NCBI Taxonomy" id="182803"/>
    <lineage>
        <taxon>Eukaryota</taxon>
        <taxon>Metazoa</taxon>
        <taxon>Ecdysozoa</taxon>
        <taxon>Arthropoda</taxon>
        <taxon>Chelicerata</taxon>
        <taxon>Arachnida</taxon>
        <taxon>Araneae</taxon>
        <taxon>Araneomorphae</taxon>
        <taxon>Entelegynae</taxon>
        <taxon>Araneoidea</taxon>
        <taxon>Araneidae</taxon>
        <taxon>Araneus</taxon>
    </lineage>
</organism>
<feature type="region of interest" description="Disordered" evidence="1">
    <location>
        <begin position="1"/>
        <end position="27"/>
    </location>
</feature>
<evidence type="ECO:0000313" key="3">
    <source>
        <dbReference type="Proteomes" id="UP000499080"/>
    </source>
</evidence>
<sequence>MFEKRDPHLNQLESHKQDSSDVPIKSNRGSINQEIGMAKGLVHHAQSITPQKWHLATRRLFWDGHCNFERCWMTRTTTPDLSPPLRTSSPHQWEDVWPTTHDLMCKRPAYTADRQLDGVSNLEPSDLQAETLPQATADQEK</sequence>
<feature type="compositionally biased region" description="Basic and acidic residues" evidence="1">
    <location>
        <begin position="1"/>
        <end position="19"/>
    </location>
</feature>
<accession>A0A4Y2E7X0</accession>
<reference evidence="2 3" key="1">
    <citation type="journal article" date="2019" name="Sci. Rep.">
        <title>Orb-weaving spider Araneus ventricosus genome elucidates the spidroin gene catalogue.</title>
        <authorList>
            <person name="Kono N."/>
            <person name="Nakamura H."/>
            <person name="Ohtoshi R."/>
            <person name="Moran D.A.P."/>
            <person name="Shinohara A."/>
            <person name="Yoshida Y."/>
            <person name="Fujiwara M."/>
            <person name="Mori M."/>
            <person name="Tomita M."/>
            <person name="Arakawa K."/>
        </authorList>
    </citation>
    <scope>NUCLEOTIDE SEQUENCE [LARGE SCALE GENOMIC DNA]</scope>
</reference>
<feature type="region of interest" description="Disordered" evidence="1">
    <location>
        <begin position="117"/>
        <end position="141"/>
    </location>
</feature>
<comment type="caution">
    <text evidence="2">The sequence shown here is derived from an EMBL/GenBank/DDBJ whole genome shotgun (WGS) entry which is preliminary data.</text>
</comment>
<keyword evidence="3" id="KW-1185">Reference proteome</keyword>
<dbReference type="EMBL" id="BGPR01000530">
    <property type="protein sequence ID" value="GBM25001.1"/>
    <property type="molecule type" value="Genomic_DNA"/>
</dbReference>
<dbReference type="AlphaFoldDB" id="A0A4Y2E7X0"/>
<name>A0A4Y2E7X0_ARAVE</name>
<evidence type="ECO:0000256" key="1">
    <source>
        <dbReference type="SAM" id="MobiDB-lite"/>
    </source>
</evidence>